<protein>
    <submittedName>
        <fullName evidence="1">Uncharacterized protein</fullName>
    </submittedName>
</protein>
<dbReference type="RefSeq" id="WP_278022120.1">
    <property type="nucleotide sequence ID" value="NZ_BAABDT010000002.1"/>
</dbReference>
<reference evidence="2" key="1">
    <citation type="journal article" date="2019" name="Int. J. Syst. Evol. Microbiol.">
        <title>The Global Catalogue of Microorganisms (GCM) 10K type strain sequencing project: providing services to taxonomists for standard genome sequencing and annotation.</title>
        <authorList>
            <consortium name="The Broad Institute Genomics Platform"/>
            <consortium name="The Broad Institute Genome Sequencing Center for Infectious Disease"/>
            <person name="Wu L."/>
            <person name="Ma J."/>
        </authorList>
    </citation>
    <scope>NUCLEOTIDE SEQUENCE [LARGE SCALE GENOMIC DNA]</scope>
    <source>
        <strain evidence="2">JCM 17336</strain>
    </source>
</reference>
<dbReference type="EMBL" id="BAABDT010000002">
    <property type="protein sequence ID" value="GAA3730866.1"/>
    <property type="molecule type" value="Genomic_DNA"/>
</dbReference>
<evidence type="ECO:0000313" key="1">
    <source>
        <dbReference type="EMBL" id="GAA3730866.1"/>
    </source>
</evidence>
<evidence type="ECO:0000313" key="2">
    <source>
        <dbReference type="Proteomes" id="UP001501367"/>
    </source>
</evidence>
<keyword evidence="2" id="KW-1185">Reference proteome</keyword>
<name>A0ABP7F3K6_9FLAO</name>
<proteinExistence type="predicted"/>
<comment type="caution">
    <text evidence="1">The sequence shown here is derived from an EMBL/GenBank/DDBJ whole genome shotgun (WGS) entry which is preliminary data.</text>
</comment>
<organism evidence="1 2">
    <name type="scientific">Flavobacterium ginsengisoli</name>
    <dbReference type="NCBI Taxonomy" id="871694"/>
    <lineage>
        <taxon>Bacteria</taxon>
        <taxon>Pseudomonadati</taxon>
        <taxon>Bacteroidota</taxon>
        <taxon>Flavobacteriia</taxon>
        <taxon>Flavobacteriales</taxon>
        <taxon>Flavobacteriaceae</taxon>
        <taxon>Flavobacterium</taxon>
    </lineage>
</organism>
<gene>
    <name evidence="1" type="ORF">GCM10022422_11310</name>
</gene>
<sequence>MISVTQTKVGLKYVINNVVSNPIGVSTGVSWSQTAYGQVTNGNTTTVTIVGLFSVNLFVEGLGSIVTTPVSYSVNIDNRNGKLISAKRLPL</sequence>
<accession>A0ABP7F3K6</accession>
<dbReference type="Proteomes" id="UP001501367">
    <property type="component" value="Unassembled WGS sequence"/>
</dbReference>